<feature type="compositionally biased region" description="Polar residues" evidence="1">
    <location>
        <begin position="477"/>
        <end position="491"/>
    </location>
</feature>
<evidence type="ECO:0000313" key="2">
    <source>
        <dbReference type="EMBL" id="MCL1105682.1"/>
    </source>
</evidence>
<feature type="region of interest" description="Disordered" evidence="1">
    <location>
        <begin position="1"/>
        <end position="32"/>
    </location>
</feature>
<feature type="compositionally biased region" description="Low complexity" evidence="1">
    <location>
        <begin position="462"/>
        <end position="476"/>
    </location>
</feature>
<feature type="compositionally biased region" description="Low complexity" evidence="1">
    <location>
        <begin position="296"/>
        <end position="313"/>
    </location>
</feature>
<keyword evidence="3" id="KW-1185">Reference proteome</keyword>
<accession>A0A9X1Z615</accession>
<evidence type="ECO:0000313" key="3">
    <source>
        <dbReference type="Proteomes" id="UP001139408"/>
    </source>
</evidence>
<feature type="region of interest" description="Disordered" evidence="1">
    <location>
        <begin position="462"/>
        <end position="491"/>
    </location>
</feature>
<feature type="compositionally biased region" description="Polar residues" evidence="1">
    <location>
        <begin position="22"/>
        <end position="32"/>
    </location>
</feature>
<protein>
    <submittedName>
        <fullName evidence="2">Uncharacterized protein</fullName>
    </submittedName>
</protein>
<dbReference type="EMBL" id="JAKILJ010000021">
    <property type="protein sequence ID" value="MCL1105682.1"/>
    <property type="molecule type" value="Genomic_DNA"/>
</dbReference>
<feature type="compositionally biased region" description="Polar residues" evidence="1">
    <location>
        <begin position="388"/>
        <end position="407"/>
    </location>
</feature>
<gene>
    <name evidence="2" type="ORF">L2749_10480</name>
</gene>
<dbReference type="RefSeq" id="WP_188925203.1">
    <property type="nucleotide sequence ID" value="NZ_BMQI01000021.1"/>
</dbReference>
<feature type="compositionally biased region" description="Low complexity" evidence="1">
    <location>
        <begin position="1"/>
        <end position="18"/>
    </location>
</feature>
<evidence type="ECO:0000256" key="1">
    <source>
        <dbReference type="SAM" id="MobiDB-lite"/>
    </source>
</evidence>
<feature type="compositionally biased region" description="Polar residues" evidence="1">
    <location>
        <begin position="285"/>
        <end position="295"/>
    </location>
</feature>
<dbReference type="AlphaFoldDB" id="A0A9X1Z615"/>
<feature type="compositionally biased region" description="Polar residues" evidence="1">
    <location>
        <begin position="429"/>
        <end position="449"/>
    </location>
</feature>
<organism evidence="2 3">
    <name type="scientific">Shewanella algicola</name>
    <dbReference type="NCBI Taxonomy" id="640633"/>
    <lineage>
        <taxon>Bacteria</taxon>
        <taxon>Pseudomonadati</taxon>
        <taxon>Pseudomonadota</taxon>
        <taxon>Gammaproteobacteria</taxon>
        <taxon>Alteromonadales</taxon>
        <taxon>Shewanellaceae</taxon>
        <taxon>Shewanella</taxon>
    </lineage>
</organism>
<proteinExistence type="predicted"/>
<feature type="region of interest" description="Disordered" evidence="1">
    <location>
        <begin position="388"/>
        <end position="449"/>
    </location>
</feature>
<comment type="caution">
    <text evidence="2">The sequence shown here is derived from an EMBL/GenBank/DDBJ whole genome shotgun (WGS) entry which is preliminary data.</text>
</comment>
<feature type="region of interest" description="Disordered" evidence="1">
    <location>
        <begin position="283"/>
        <end position="325"/>
    </location>
</feature>
<name>A0A9X1Z615_9GAMM</name>
<feature type="compositionally biased region" description="Polar residues" evidence="1">
    <location>
        <begin position="314"/>
        <end position="325"/>
    </location>
</feature>
<reference evidence="2" key="1">
    <citation type="submission" date="2022-01" db="EMBL/GenBank/DDBJ databases">
        <title>Whole genome-based taxonomy of the Shewanellaceae.</title>
        <authorList>
            <person name="Martin-Rodriguez A.J."/>
        </authorList>
    </citation>
    <scope>NUCLEOTIDE SEQUENCE</scope>
    <source>
        <strain evidence="2">DSM 23803</strain>
    </source>
</reference>
<dbReference type="Proteomes" id="UP001139408">
    <property type="component" value="Unassembled WGS sequence"/>
</dbReference>
<sequence>MAVPPTNITTTTPSPATPKVANASQQVSPDIQQKQATVASTATPKATSDLAAVLLPVKLQQPQTTVSTDLDITIQNQQYQLTKTAELQKLLQQTAQVVITSEQAKAVTKAANLALTQGTNTAQPTNMPQQFAPAVTVNQPAVSVISTQLVLLAQTINLTLPTSLTELAQQNGVSTQQLSSLASRPQGYTLPTAQISQGLLTFTDGPSIKLPHTIALSEGQYLAKVVVNQQQLQLALTPVVAKVNVDLVKQAAAMPDLQSNNVVLTKNEPAQILSQFLKKLEATPLPSTNSPKTPVNQSGINQNTINQNSINQSKPATGSTSTNDVVNSAQQASRNIAISGANSTSNIANGLGSRPEIGLSIGNGNTGVSAAKEIPVNLSTTVVTSASTGIKTNSGNEQQSSQQTSAIKPQGRQGGQHITPTDIGHHTQKVSGQQLTTSHTNSSISSATMSVVQNPQTISTAQATQTTPSIQTTQTTSNAQVPQAPQATQSIPPVANISVTNDAAQSTQTVNKDPQPIEVLNKALSKAGAMPIKQQQNLQLPNSLATELLKHLPQMSPHPLSALSDPHLLSHELHSLASLNLAQSILPSNSASSPLYSGGAITTLFQLLLGVKVQSNSSGISAKLQDHLAQLQQRTLAKLTGNSSLLGALDKLGGADSMAQLANSIAMYQQASTDQNQAMTWYFALPYSINQRDEQFEGKFEHDSEQDQEKGGWKLQLKFNLAQGSLLICAHKKADKLDIQFKGNSQSLLERVDKFNGALATKISQIGLTPGTFSSQLTHIPATLLPGDHYLVKTRA</sequence>